<feature type="signal peptide" evidence="1">
    <location>
        <begin position="1"/>
        <end position="22"/>
    </location>
</feature>
<sequence>MYKITRSLLGATLFLLASSSFAQVGIGTTTPVGALDISSATGGLVPPRVQLNDINDATTVTNQDTGGAPVAGTFVWNNGASGTSPNNVAAGLYYWDGTRWVAFAGSPGGFDWALKGNSGTNNGTDFLGTTDAEPLVVKVNNIERMRMGTTETVVNEDAQNYDFRVEGTGETHMFFVDSSNDHVYIRQASPFPTIDMFTSYAAANDYAINGYVSGQGNAAVYGRHETAATSGNTNVAGAFDGGANGFPIIADYTMGISAAGNELGGLISSNSTSGDRWGLISRNDNGSGGTIGSEARLAGVSDVPRPPAEGGPASSNEFYGGFFNGNQTTGDFAYVGLNYRGTDYKIVGAGSVSTIVKDKKGNERILFCPEAPEILFEDYGVAKLTNGTATVKIDPIFAQNIVVNEKHPLKVFIQLEGDCKGVYVTNKSKNSFTVKELNGGNSNISFSWHIVANRIDNKDASGKVTSKHEGVRFPYGPKKLEPLKYGKAKVKNRK</sequence>
<comment type="caution">
    <text evidence="2">The sequence shown here is derived from an EMBL/GenBank/DDBJ whole genome shotgun (WGS) entry which is preliminary data.</text>
</comment>
<protein>
    <recommendedName>
        <fullName evidence="4">T9SS C-terminal target domain-containing protein</fullName>
    </recommendedName>
</protein>
<evidence type="ECO:0000313" key="2">
    <source>
        <dbReference type="EMBL" id="MFD0963542.1"/>
    </source>
</evidence>
<keyword evidence="1" id="KW-0732">Signal</keyword>
<evidence type="ECO:0000313" key="3">
    <source>
        <dbReference type="Proteomes" id="UP001596997"/>
    </source>
</evidence>
<gene>
    <name evidence="2" type="ORF">ACFQ1O_05970</name>
</gene>
<name>A0ABW3I1W4_9FLAO</name>
<evidence type="ECO:0000256" key="1">
    <source>
        <dbReference type="SAM" id="SignalP"/>
    </source>
</evidence>
<proteinExistence type="predicted"/>
<dbReference type="Proteomes" id="UP001596997">
    <property type="component" value="Unassembled WGS sequence"/>
</dbReference>
<accession>A0ABW3I1W4</accession>
<organism evidence="2 3">
    <name type="scientific">Pseudofulvibacter geojedonensis</name>
    <dbReference type="NCBI Taxonomy" id="1123758"/>
    <lineage>
        <taxon>Bacteria</taxon>
        <taxon>Pseudomonadati</taxon>
        <taxon>Bacteroidota</taxon>
        <taxon>Flavobacteriia</taxon>
        <taxon>Flavobacteriales</taxon>
        <taxon>Flavobacteriaceae</taxon>
        <taxon>Pseudofulvibacter</taxon>
    </lineage>
</organism>
<keyword evidence="3" id="KW-1185">Reference proteome</keyword>
<evidence type="ECO:0008006" key="4">
    <source>
        <dbReference type="Google" id="ProtNLM"/>
    </source>
</evidence>
<reference evidence="3" key="1">
    <citation type="journal article" date="2019" name="Int. J. Syst. Evol. Microbiol.">
        <title>The Global Catalogue of Microorganisms (GCM) 10K type strain sequencing project: providing services to taxonomists for standard genome sequencing and annotation.</title>
        <authorList>
            <consortium name="The Broad Institute Genomics Platform"/>
            <consortium name="The Broad Institute Genome Sequencing Center for Infectious Disease"/>
            <person name="Wu L."/>
            <person name="Ma J."/>
        </authorList>
    </citation>
    <scope>NUCLEOTIDE SEQUENCE [LARGE SCALE GENOMIC DNA]</scope>
    <source>
        <strain evidence="3">CCUG 62114</strain>
    </source>
</reference>
<feature type="chain" id="PRO_5046754223" description="T9SS C-terminal target domain-containing protein" evidence="1">
    <location>
        <begin position="23"/>
        <end position="494"/>
    </location>
</feature>
<dbReference type="EMBL" id="JBHTJM010000006">
    <property type="protein sequence ID" value="MFD0963542.1"/>
    <property type="molecule type" value="Genomic_DNA"/>
</dbReference>
<dbReference type="RefSeq" id="WP_377714362.1">
    <property type="nucleotide sequence ID" value="NZ_JBHTJM010000006.1"/>
</dbReference>